<organism evidence="2 3">
    <name type="scientific">Xylaria bambusicola</name>
    <dbReference type="NCBI Taxonomy" id="326684"/>
    <lineage>
        <taxon>Eukaryota</taxon>
        <taxon>Fungi</taxon>
        <taxon>Dikarya</taxon>
        <taxon>Ascomycota</taxon>
        <taxon>Pezizomycotina</taxon>
        <taxon>Sordariomycetes</taxon>
        <taxon>Xylariomycetidae</taxon>
        <taxon>Xylariales</taxon>
        <taxon>Xylariaceae</taxon>
        <taxon>Xylaria</taxon>
    </lineage>
</organism>
<gene>
    <name evidence="2" type="ORF">RRF57_009590</name>
</gene>
<accession>A0AAN7ZC19</accession>
<comment type="caution">
    <text evidence="2">The sequence shown here is derived from an EMBL/GenBank/DDBJ whole genome shotgun (WGS) entry which is preliminary data.</text>
</comment>
<sequence length="218" mass="24725">MAITGIPQHLLDNTAGRDDVLDYDQSINRQHPIEIFQEPPPCYSERYDGCLVDYGGLPDIDSTALDIGLPSVPVLAQQLRYKDDRDYFDRYWSQTQTPSTSAGVASIASPKDVEEDRVKNTADNTTQTPTQCSYSLDKVNSGHRGSTGYTTLLYGWQEAPLYEDQLTFGVQNTTKAMDELKEMERNFQTDTKQRISQIKSDSLGLERPYKRKRRPMKA</sequence>
<name>A0AAN7ZC19_9PEZI</name>
<feature type="region of interest" description="Disordered" evidence="1">
    <location>
        <begin position="189"/>
        <end position="218"/>
    </location>
</feature>
<proteinExistence type="predicted"/>
<feature type="compositionally biased region" description="Basic residues" evidence="1">
    <location>
        <begin position="209"/>
        <end position="218"/>
    </location>
</feature>
<evidence type="ECO:0000313" key="2">
    <source>
        <dbReference type="EMBL" id="KAK5633876.1"/>
    </source>
</evidence>
<feature type="compositionally biased region" description="Basic and acidic residues" evidence="1">
    <location>
        <begin position="111"/>
        <end position="120"/>
    </location>
</feature>
<dbReference type="EMBL" id="JAWHQM010000036">
    <property type="protein sequence ID" value="KAK5633876.1"/>
    <property type="molecule type" value="Genomic_DNA"/>
</dbReference>
<dbReference type="AlphaFoldDB" id="A0AAN7ZC19"/>
<evidence type="ECO:0000313" key="3">
    <source>
        <dbReference type="Proteomes" id="UP001305414"/>
    </source>
</evidence>
<reference evidence="2 3" key="1">
    <citation type="submission" date="2023-10" db="EMBL/GenBank/DDBJ databases">
        <title>Draft genome sequence of Xylaria bambusicola isolate GMP-LS, the root and basal stem rot pathogen of sugarcane in Indonesia.</title>
        <authorList>
            <person name="Selvaraj P."/>
            <person name="Muralishankar V."/>
            <person name="Muruganantham S."/>
            <person name="Sp S."/>
            <person name="Haryani S."/>
            <person name="Lau K.J.X."/>
            <person name="Naqvi N.I."/>
        </authorList>
    </citation>
    <scope>NUCLEOTIDE SEQUENCE [LARGE SCALE GENOMIC DNA]</scope>
    <source>
        <strain evidence="2">GMP-LS</strain>
    </source>
</reference>
<feature type="compositionally biased region" description="Polar residues" evidence="1">
    <location>
        <begin position="121"/>
        <end position="134"/>
    </location>
</feature>
<dbReference type="Proteomes" id="UP001305414">
    <property type="component" value="Unassembled WGS sequence"/>
</dbReference>
<keyword evidence="3" id="KW-1185">Reference proteome</keyword>
<feature type="region of interest" description="Disordered" evidence="1">
    <location>
        <begin position="101"/>
        <end position="139"/>
    </location>
</feature>
<evidence type="ECO:0000256" key="1">
    <source>
        <dbReference type="SAM" id="MobiDB-lite"/>
    </source>
</evidence>
<protein>
    <submittedName>
        <fullName evidence="2">Uncharacterized protein</fullName>
    </submittedName>
</protein>